<feature type="domain" description="Response regulatory" evidence="2">
    <location>
        <begin position="113"/>
        <end position="229"/>
    </location>
</feature>
<evidence type="ECO:0000313" key="5">
    <source>
        <dbReference type="Proteomes" id="UP001519272"/>
    </source>
</evidence>
<sequence>MQKYITLLYNNIHEQMDSWFDLNDVISVTEVRRFLHSVKGTAGTLRMFGLSVTAASLLNELNSIDIEEWEPQNLQNFLIPLMKATYELEHQGKPTQKSLMTLKRIPHVEQQPLVLILDDDAVLLQFLKDKLELEGFFVVATVNPNQAIRYFYDLSPDSLIIDLIIPEKDGFQVIDALKERISKGLIPTTIISTDTRKSSRIKAFDMGADDFLNKPLDMDDLLARLKRQMRKRKQLGNLLFMDELTGAMNRKYLDEAFRQLCRDYQREASCFSLSVIDLDFFKQINDRYGHLTGDEVLQQFAAFMKENIRIKDMLIRLGGEEFVLIMPKMDELKAKMRMETLLEQFSQLDFSYANTTFHVTFSVGITQGRAITQEECNKILEIADNALYCAKKRGRRCVEIGRSGAQQSRNLRKLNIAIIDDDSIIRTMLKQYLTEDLSAIITVDIRSFRSGEHFFRDPWHAERAPFLIILDGIMPGMDGLEVLEKIRSIPHTDLHSVIMLTGRKEENDIVRALQLGADDYLTKPFKIGELGARIRRLLTRMNFI</sequence>
<feature type="modified residue" description="4-aspartylphosphate" evidence="1">
    <location>
        <position position="471"/>
    </location>
</feature>
<dbReference type="Proteomes" id="UP001519272">
    <property type="component" value="Unassembled WGS sequence"/>
</dbReference>
<dbReference type="PANTHER" id="PTHR45138:SF9">
    <property type="entry name" value="DIGUANYLATE CYCLASE DGCM-RELATED"/>
    <property type="match status" value="1"/>
</dbReference>
<evidence type="ECO:0000256" key="1">
    <source>
        <dbReference type="PROSITE-ProRule" id="PRU00169"/>
    </source>
</evidence>
<evidence type="ECO:0000259" key="3">
    <source>
        <dbReference type="PROSITE" id="PS50887"/>
    </source>
</evidence>
<dbReference type="Gene3D" id="3.40.50.2300">
    <property type="match status" value="2"/>
</dbReference>
<dbReference type="InterPro" id="IPR001789">
    <property type="entry name" value="Sig_transdc_resp-reg_receiver"/>
</dbReference>
<dbReference type="SUPFAM" id="SSF52172">
    <property type="entry name" value="CheY-like"/>
    <property type="match status" value="2"/>
</dbReference>
<dbReference type="RefSeq" id="WP_210088893.1">
    <property type="nucleotide sequence ID" value="NZ_JAGGKG010000007.1"/>
</dbReference>
<dbReference type="InterPro" id="IPR000160">
    <property type="entry name" value="GGDEF_dom"/>
</dbReference>
<dbReference type="SMART" id="SM00267">
    <property type="entry name" value="GGDEF"/>
    <property type="match status" value="1"/>
</dbReference>
<protein>
    <submittedName>
        <fullName evidence="4">Diguanylate cyclase (GGDEF)-like protein</fullName>
    </submittedName>
</protein>
<dbReference type="Gene3D" id="3.30.70.270">
    <property type="match status" value="1"/>
</dbReference>
<dbReference type="PANTHER" id="PTHR45138">
    <property type="entry name" value="REGULATORY COMPONENTS OF SENSORY TRANSDUCTION SYSTEM"/>
    <property type="match status" value="1"/>
</dbReference>
<dbReference type="Pfam" id="PF00990">
    <property type="entry name" value="GGDEF"/>
    <property type="match status" value="1"/>
</dbReference>
<dbReference type="CDD" id="cd01949">
    <property type="entry name" value="GGDEF"/>
    <property type="match status" value="1"/>
</dbReference>
<feature type="domain" description="GGDEF" evidence="3">
    <location>
        <begin position="269"/>
        <end position="403"/>
    </location>
</feature>
<dbReference type="NCBIfam" id="TIGR00254">
    <property type="entry name" value="GGDEF"/>
    <property type="match status" value="1"/>
</dbReference>
<dbReference type="InterPro" id="IPR029787">
    <property type="entry name" value="Nucleotide_cyclase"/>
</dbReference>
<name>A0ABS4FSF7_9BACL</name>
<accession>A0ABS4FSF7</accession>
<feature type="domain" description="Response regulatory" evidence="2">
    <location>
        <begin position="415"/>
        <end position="538"/>
    </location>
</feature>
<dbReference type="PROSITE" id="PS50887">
    <property type="entry name" value="GGDEF"/>
    <property type="match status" value="1"/>
</dbReference>
<dbReference type="PROSITE" id="PS50110">
    <property type="entry name" value="RESPONSE_REGULATORY"/>
    <property type="match status" value="2"/>
</dbReference>
<keyword evidence="1" id="KW-0597">Phosphoprotein</keyword>
<organism evidence="4 5">
    <name type="scientific">Paenibacillus turicensis</name>
    <dbReference type="NCBI Taxonomy" id="160487"/>
    <lineage>
        <taxon>Bacteria</taxon>
        <taxon>Bacillati</taxon>
        <taxon>Bacillota</taxon>
        <taxon>Bacilli</taxon>
        <taxon>Bacillales</taxon>
        <taxon>Paenibacillaceae</taxon>
        <taxon>Paenibacillus</taxon>
    </lineage>
</organism>
<reference evidence="4 5" key="1">
    <citation type="submission" date="2021-03" db="EMBL/GenBank/DDBJ databases">
        <title>Genomic Encyclopedia of Type Strains, Phase IV (KMG-IV): sequencing the most valuable type-strain genomes for metagenomic binning, comparative biology and taxonomic classification.</title>
        <authorList>
            <person name="Goeker M."/>
        </authorList>
    </citation>
    <scope>NUCLEOTIDE SEQUENCE [LARGE SCALE GENOMIC DNA]</scope>
    <source>
        <strain evidence="4 5">DSM 14349</strain>
    </source>
</reference>
<evidence type="ECO:0000313" key="4">
    <source>
        <dbReference type="EMBL" id="MBP1905263.1"/>
    </source>
</evidence>
<evidence type="ECO:0000259" key="2">
    <source>
        <dbReference type="PROSITE" id="PS50110"/>
    </source>
</evidence>
<feature type="modified residue" description="4-aspartylphosphate" evidence="1">
    <location>
        <position position="162"/>
    </location>
</feature>
<dbReference type="EMBL" id="JAGGKG010000007">
    <property type="protein sequence ID" value="MBP1905263.1"/>
    <property type="molecule type" value="Genomic_DNA"/>
</dbReference>
<dbReference type="SMART" id="SM00448">
    <property type="entry name" value="REC"/>
    <property type="match status" value="2"/>
</dbReference>
<dbReference type="InterPro" id="IPR050469">
    <property type="entry name" value="Diguanylate_Cyclase"/>
</dbReference>
<comment type="caution">
    <text evidence="4">The sequence shown here is derived from an EMBL/GenBank/DDBJ whole genome shotgun (WGS) entry which is preliminary data.</text>
</comment>
<dbReference type="Pfam" id="PF00072">
    <property type="entry name" value="Response_reg"/>
    <property type="match status" value="2"/>
</dbReference>
<proteinExistence type="predicted"/>
<dbReference type="SUPFAM" id="SSF55073">
    <property type="entry name" value="Nucleotide cyclase"/>
    <property type="match status" value="1"/>
</dbReference>
<gene>
    <name evidence="4" type="ORF">J2Z32_001891</name>
</gene>
<dbReference type="InterPro" id="IPR011006">
    <property type="entry name" value="CheY-like_superfamily"/>
</dbReference>
<keyword evidence="5" id="KW-1185">Reference proteome</keyword>
<dbReference type="InterPro" id="IPR043128">
    <property type="entry name" value="Rev_trsase/Diguanyl_cyclase"/>
</dbReference>